<feature type="domain" description="CRAL-TRIO" evidence="1">
    <location>
        <begin position="92"/>
        <end position="256"/>
    </location>
</feature>
<name>A0A4C1VPP6_EUMVA</name>
<dbReference type="SUPFAM" id="SSF52087">
    <property type="entry name" value="CRAL/TRIO domain"/>
    <property type="match status" value="1"/>
</dbReference>
<dbReference type="Gene3D" id="3.40.525.10">
    <property type="entry name" value="CRAL-TRIO lipid binding domain"/>
    <property type="match status" value="1"/>
</dbReference>
<dbReference type="OrthoDB" id="6682367at2759"/>
<evidence type="ECO:0000313" key="2">
    <source>
        <dbReference type="EMBL" id="GBP41116.1"/>
    </source>
</evidence>
<dbReference type="Pfam" id="PF00650">
    <property type="entry name" value="CRAL_TRIO"/>
    <property type="match status" value="1"/>
</dbReference>
<dbReference type="PROSITE" id="PS50191">
    <property type="entry name" value="CRAL_TRIO"/>
    <property type="match status" value="1"/>
</dbReference>
<gene>
    <name evidence="2" type="primary">TTPAL</name>
    <name evidence="2" type="ORF">EVAR_32569_1</name>
</gene>
<sequence>MVVRPLCPELAEKARAELNEDPKRLQEDLQHIKEWIAKQPHLRARTDDQWLATFLRGCKFSLERTKEKLDLYYSLRSTAPEIVMKIPFNTPKFMEILELGIIIILPKSKSPTEPRVSLIRPGAYDPNKYHITDVFSVSNVIENICFMEDDQFVVSGVRTILDLDNVTMGHFTHMTPMLMKKMVVSGQDAKPIRTKGTHYLNTPTGFETIFNFMKGLLNEKNKSRLYVHNKNYDEMYQYISKDILPAEYGGDGGSIPSIIDYWKKKILEYSSWLEEDVKYGTDESRRIGKPKTAEDMFGAEGSFRQLQFD</sequence>
<dbReference type="SMART" id="SM00516">
    <property type="entry name" value="SEC14"/>
    <property type="match status" value="1"/>
</dbReference>
<keyword evidence="3" id="KW-1185">Reference proteome</keyword>
<dbReference type="InterPro" id="IPR036865">
    <property type="entry name" value="CRAL-TRIO_dom_sf"/>
</dbReference>
<dbReference type="Proteomes" id="UP000299102">
    <property type="component" value="Unassembled WGS sequence"/>
</dbReference>
<dbReference type="PANTHER" id="PTHR10174">
    <property type="entry name" value="ALPHA-TOCOPHEROL TRANSFER PROTEIN-RELATED"/>
    <property type="match status" value="1"/>
</dbReference>
<dbReference type="SUPFAM" id="SSF46938">
    <property type="entry name" value="CRAL/TRIO N-terminal domain"/>
    <property type="match status" value="1"/>
</dbReference>
<dbReference type="EMBL" id="BGZK01000393">
    <property type="protein sequence ID" value="GBP41116.1"/>
    <property type="molecule type" value="Genomic_DNA"/>
</dbReference>
<accession>A0A4C1VPP6</accession>
<organism evidence="2 3">
    <name type="scientific">Eumeta variegata</name>
    <name type="common">Bagworm moth</name>
    <name type="synonym">Eumeta japonica</name>
    <dbReference type="NCBI Taxonomy" id="151549"/>
    <lineage>
        <taxon>Eukaryota</taxon>
        <taxon>Metazoa</taxon>
        <taxon>Ecdysozoa</taxon>
        <taxon>Arthropoda</taxon>
        <taxon>Hexapoda</taxon>
        <taxon>Insecta</taxon>
        <taxon>Pterygota</taxon>
        <taxon>Neoptera</taxon>
        <taxon>Endopterygota</taxon>
        <taxon>Lepidoptera</taxon>
        <taxon>Glossata</taxon>
        <taxon>Ditrysia</taxon>
        <taxon>Tineoidea</taxon>
        <taxon>Psychidae</taxon>
        <taxon>Oiketicinae</taxon>
        <taxon>Eumeta</taxon>
    </lineage>
</organism>
<dbReference type="Gene3D" id="1.20.5.1200">
    <property type="entry name" value="Alpha-tocopherol transfer"/>
    <property type="match status" value="1"/>
</dbReference>
<comment type="caution">
    <text evidence="2">The sequence shown here is derived from an EMBL/GenBank/DDBJ whole genome shotgun (WGS) entry which is preliminary data.</text>
</comment>
<dbReference type="STRING" id="151549.A0A4C1VPP6"/>
<dbReference type="GO" id="GO:0016020">
    <property type="term" value="C:membrane"/>
    <property type="evidence" value="ECO:0007669"/>
    <property type="project" value="TreeGrafter"/>
</dbReference>
<proteinExistence type="predicted"/>
<reference evidence="2 3" key="1">
    <citation type="journal article" date="2019" name="Commun. Biol.">
        <title>The bagworm genome reveals a unique fibroin gene that provides high tensile strength.</title>
        <authorList>
            <person name="Kono N."/>
            <person name="Nakamura H."/>
            <person name="Ohtoshi R."/>
            <person name="Tomita M."/>
            <person name="Numata K."/>
            <person name="Arakawa K."/>
        </authorList>
    </citation>
    <scope>NUCLEOTIDE SEQUENCE [LARGE SCALE GENOMIC DNA]</scope>
</reference>
<dbReference type="CDD" id="cd00170">
    <property type="entry name" value="SEC14"/>
    <property type="match status" value="1"/>
</dbReference>
<evidence type="ECO:0000259" key="1">
    <source>
        <dbReference type="PROSITE" id="PS50191"/>
    </source>
</evidence>
<dbReference type="InterPro" id="IPR036273">
    <property type="entry name" value="CRAL/TRIO_N_dom_sf"/>
</dbReference>
<dbReference type="AlphaFoldDB" id="A0A4C1VPP6"/>
<dbReference type="PRINTS" id="PR00180">
    <property type="entry name" value="CRETINALDHBP"/>
</dbReference>
<protein>
    <submittedName>
        <fullName evidence="2">Alpha-tocopherol transfer protein-like</fullName>
    </submittedName>
</protein>
<dbReference type="InterPro" id="IPR001251">
    <property type="entry name" value="CRAL-TRIO_dom"/>
</dbReference>
<dbReference type="GO" id="GO:1902936">
    <property type="term" value="F:phosphatidylinositol bisphosphate binding"/>
    <property type="evidence" value="ECO:0007669"/>
    <property type="project" value="TreeGrafter"/>
</dbReference>
<dbReference type="PANTHER" id="PTHR10174:SF216">
    <property type="entry name" value="CRAL-TRIO DOMAIN-CONTAINING PROTEIN-RELATED"/>
    <property type="match status" value="1"/>
</dbReference>
<evidence type="ECO:0000313" key="3">
    <source>
        <dbReference type="Proteomes" id="UP000299102"/>
    </source>
</evidence>
<dbReference type="Gene3D" id="1.10.8.20">
    <property type="entry name" value="N-terminal domain of phosphatidylinositol transfer protein sec14p"/>
    <property type="match status" value="1"/>
</dbReference>